<keyword evidence="4" id="KW-1185">Reference proteome</keyword>
<dbReference type="Pfam" id="PF07238">
    <property type="entry name" value="PilZ"/>
    <property type="match status" value="1"/>
</dbReference>
<dbReference type="InterPro" id="IPR009875">
    <property type="entry name" value="PilZ_domain"/>
</dbReference>
<evidence type="ECO:0000313" key="4">
    <source>
        <dbReference type="Proteomes" id="UP000188729"/>
    </source>
</evidence>
<evidence type="ECO:0000313" key="3">
    <source>
        <dbReference type="EMBL" id="ONF97467.1"/>
    </source>
</evidence>
<comment type="caution">
    <text evidence="3">The sequence shown here is derived from an EMBL/GenBank/DDBJ whole genome shotgun (WGS) entry which is preliminary data.</text>
</comment>
<feature type="region of interest" description="Disordered" evidence="1">
    <location>
        <begin position="1"/>
        <end position="27"/>
    </location>
</feature>
<feature type="region of interest" description="Disordered" evidence="1">
    <location>
        <begin position="109"/>
        <end position="141"/>
    </location>
</feature>
<feature type="domain" description="PilZ" evidence="2">
    <location>
        <begin position="25"/>
        <end position="107"/>
    </location>
</feature>
<dbReference type="AlphaFoldDB" id="A0A1V2EY81"/>
<proteinExistence type="predicted"/>
<accession>A0A1V2EY81</accession>
<dbReference type="OrthoDB" id="7472067at2"/>
<feature type="compositionally biased region" description="Low complexity" evidence="1">
    <location>
        <begin position="109"/>
        <end position="121"/>
    </location>
</feature>
<evidence type="ECO:0000256" key="1">
    <source>
        <dbReference type="SAM" id="MobiDB-lite"/>
    </source>
</evidence>
<dbReference type="Proteomes" id="UP000188729">
    <property type="component" value="Unassembled WGS sequence"/>
</dbReference>
<dbReference type="SUPFAM" id="SSF141371">
    <property type="entry name" value="PilZ domain-like"/>
    <property type="match status" value="1"/>
</dbReference>
<sequence>MSKPDLPSAGALSPDTPPTSEPTVRAPRHSVFLSATVQRFGGTAPSKHRVRDLSTGGMRIDQAVGLRPGATVLVTVGALEAVGATVVWARDGAAGIEFAEPIDPDAARAKAAVAPRPASARTPDAGATAGWMPGLQNPYRR</sequence>
<organism evidence="3 4">
    <name type="scientific">Sphingomonas jeddahensis</name>
    <dbReference type="NCBI Taxonomy" id="1915074"/>
    <lineage>
        <taxon>Bacteria</taxon>
        <taxon>Pseudomonadati</taxon>
        <taxon>Pseudomonadota</taxon>
        <taxon>Alphaproteobacteria</taxon>
        <taxon>Sphingomonadales</taxon>
        <taxon>Sphingomonadaceae</taxon>
        <taxon>Sphingomonas</taxon>
    </lineage>
</organism>
<dbReference type="GO" id="GO:0035438">
    <property type="term" value="F:cyclic-di-GMP binding"/>
    <property type="evidence" value="ECO:0007669"/>
    <property type="project" value="InterPro"/>
</dbReference>
<dbReference type="RefSeq" id="WP_076742937.1">
    <property type="nucleotide sequence ID" value="NZ_MPSB01000001.1"/>
</dbReference>
<dbReference type="STRING" id="1915074.SPHI_00970"/>
<name>A0A1V2EY81_9SPHN</name>
<protein>
    <recommendedName>
        <fullName evidence="2">PilZ domain-containing protein</fullName>
    </recommendedName>
</protein>
<dbReference type="EMBL" id="MPSB01000001">
    <property type="protein sequence ID" value="ONF97467.1"/>
    <property type="molecule type" value="Genomic_DNA"/>
</dbReference>
<reference evidence="3 4" key="1">
    <citation type="submission" date="2016-11" db="EMBL/GenBank/DDBJ databases">
        <title>Genome sequence of Sphingomonas jeddahensis G39.</title>
        <authorList>
            <person name="Poehlein A."/>
            <person name="Wuebbeler J.H."/>
            <person name="Steinbuechel A."/>
            <person name="Daniel R."/>
        </authorList>
    </citation>
    <scope>NUCLEOTIDE SEQUENCE [LARGE SCALE GENOMIC DNA]</scope>
    <source>
        <strain evidence="3 4">G39</strain>
    </source>
</reference>
<gene>
    <name evidence="3" type="ORF">SPHI_00970</name>
</gene>
<evidence type="ECO:0000259" key="2">
    <source>
        <dbReference type="Pfam" id="PF07238"/>
    </source>
</evidence>